<keyword evidence="3 6" id="KW-0808">Transferase</keyword>
<keyword evidence="1" id="KW-0479">Metal-binding</keyword>
<dbReference type="EMBL" id="AQQZ01000004">
    <property type="protein sequence ID" value="KNG93679.1"/>
    <property type="molecule type" value="Genomic_DNA"/>
</dbReference>
<dbReference type="AlphaFoldDB" id="A0A0L1JPI8"/>
<dbReference type="Gene3D" id="3.40.50.150">
    <property type="entry name" value="Vaccinia Virus protein VP39"/>
    <property type="match status" value="1"/>
</dbReference>
<keyword evidence="1" id="KW-0408">Iron</keyword>
<feature type="binding site" evidence="6">
    <location>
        <position position="242"/>
    </location>
    <ligand>
        <name>S-adenosyl-L-methionine</name>
        <dbReference type="ChEBI" id="CHEBI:59789"/>
    </ligand>
</feature>
<feature type="active site" evidence="7">
    <location>
        <position position="363"/>
    </location>
</feature>
<dbReference type="Gene3D" id="2.40.50.1070">
    <property type="match status" value="1"/>
</dbReference>
<evidence type="ECO:0000256" key="1">
    <source>
        <dbReference type="ARBA" id="ARBA00022485"/>
    </source>
</evidence>
<feature type="binding site" evidence="6">
    <location>
        <position position="289"/>
    </location>
    <ligand>
        <name>S-adenosyl-L-methionine</name>
        <dbReference type="ChEBI" id="CHEBI:59789"/>
    </ligand>
</feature>
<dbReference type="SUPFAM" id="SSF53335">
    <property type="entry name" value="S-adenosyl-L-methionine-dependent methyltransferases"/>
    <property type="match status" value="1"/>
</dbReference>
<evidence type="ECO:0000256" key="6">
    <source>
        <dbReference type="PROSITE-ProRule" id="PRU01024"/>
    </source>
</evidence>
<dbReference type="PATRIC" id="fig|1317121.7.peg.2841"/>
<evidence type="ECO:0000313" key="8">
    <source>
        <dbReference type="EMBL" id="KNG93679.1"/>
    </source>
</evidence>
<dbReference type="PROSITE" id="PS01230">
    <property type="entry name" value="TRMA_1"/>
    <property type="match status" value="1"/>
</dbReference>
<dbReference type="InterPro" id="IPR029063">
    <property type="entry name" value="SAM-dependent_MTases_sf"/>
</dbReference>
<comment type="caution">
    <text evidence="8">The sequence shown here is derived from an EMBL/GenBank/DDBJ whole genome shotgun (WGS) entry which is preliminary data.</text>
</comment>
<dbReference type="OrthoDB" id="9804590at2"/>
<feature type="binding site" evidence="6">
    <location>
        <position position="337"/>
    </location>
    <ligand>
        <name>S-adenosyl-L-methionine</name>
        <dbReference type="ChEBI" id="CHEBI:59789"/>
    </ligand>
</feature>
<dbReference type="InterPro" id="IPR030390">
    <property type="entry name" value="MeTrfase_TrmA_AS"/>
</dbReference>
<keyword evidence="5" id="KW-0411">Iron-sulfur</keyword>
<evidence type="ECO:0000256" key="4">
    <source>
        <dbReference type="ARBA" id="ARBA00022691"/>
    </source>
</evidence>
<organism evidence="8 9">
    <name type="scientific">Pseudaestuariivita atlantica</name>
    <dbReference type="NCBI Taxonomy" id="1317121"/>
    <lineage>
        <taxon>Bacteria</taxon>
        <taxon>Pseudomonadati</taxon>
        <taxon>Pseudomonadota</taxon>
        <taxon>Alphaproteobacteria</taxon>
        <taxon>Rhodobacterales</taxon>
        <taxon>Paracoccaceae</taxon>
        <taxon>Pseudaestuariivita</taxon>
    </lineage>
</organism>
<dbReference type="GO" id="GO:0070475">
    <property type="term" value="P:rRNA base methylation"/>
    <property type="evidence" value="ECO:0007669"/>
    <property type="project" value="TreeGrafter"/>
</dbReference>
<dbReference type="PANTHER" id="PTHR11061">
    <property type="entry name" value="RNA M5U METHYLTRANSFERASE"/>
    <property type="match status" value="1"/>
</dbReference>
<keyword evidence="1" id="KW-0004">4Fe-4S</keyword>
<reference evidence="8 9" key="1">
    <citation type="journal article" date="2015" name="Int. J. Syst. Evol. Microbiol.">
        <title>Aestuariivita atlantica sp. nov., isolated from deep sea sediment of the Atlantic Ocean.</title>
        <authorList>
            <person name="Li G."/>
            <person name="Lai Q."/>
            <person name="Du Y."/>
            <person name="Liu X."/>
            <person name="Sun F."/>
            <person name="Shao Z."/>
        </authorList>
    </citation>
    <scope>NUCLEOTIDE SEQUENCE [LARGE SCALE GENOMIC DNA]</scope>
    <source>
        <strain evidence="8 9">22II-S11-z3</strain>
    </source>
</reference>
<keyword evidence="9" id="KW-1185">Reference proteome</keyword>
<proteinExistence type="inferred from homology"/>
<evidence type="ECO:0000256" key="3">
    <source>
        <dbReference type="ARBA" id="ARBA00022679"/>
    </source>
</evidence>
<sequence length="406" mass="42895">MTGTYRIARLGHRGDGVTECGLFAPRTLPGEEVTGTLDGSRLTDIRILTPSPSRVSPPCRHYAGCGGCQVMHATDEVVADWKRQIVIDALAARGLEAEVARTETSPPRSRRRATFAVRRTKKGALAGFHTRASDTIVAIPDCQVLTDRLRAALPMVEALGAVLCSRKGEAAVTVTDSVEGLDVFVSGGKVLDGPTRAELGALAGRFDLARLTCGDEPVAAARPPYQTFGTVRVVPPPGAFLQATAHGESALVEAVREGIGDAARVVDLFAGSGTFTFPLASGAAVHAVEGDRAMMAAVDAAWRKTDGLKRVTTETRDLFRRPLEPDELQGFDAAVIDPPRAGAEAQIARLAEARLPRIAHVSCNPATFARDAATLAAAGYAMGPVRVVDQFRWSAHVELAATFTLA</sequence>
<dbReference type="InterPro" id="IPR010280">
    <property type="entry name" value="U5_MeTrfase_fam"/>
</dbReference>
<comment type="similarity">
    <text evidence="6">Belongs to the class I-like SAM-binding methyltransferase superfamily. RNA M5U methyltransferase family.</text>
</comment>
<dbReference type="CDD" id="cd02440">
    <property type="entry name" value="AdoMet_MTases"/>
    <property type="match status" value="1"/>
</dbReference>
<evidence type="ECO:0000256" key="5">
    <source>
        <dbReference type="ARBA" id="ARBA00023014"/>
    </source>
</evidence>
<keyword evidence="4 6" id="KW-0949">S-adenosyl-L-methionine</keyword>
<keyword evidence="2 6" id="KW-0489">Methyltransferase</keyword>
<dbReference type="PROSITE" id="PS51687">
    <property type="entry name" value="SAM_MT_RNA_M5U"/>
    <property type="match status" value="1"/>
</dbReference>
<gene>
    <name evidence="8" type="ORF">ATO11_10825</name>
</gene>
<dbReference type="Pfam" id="PF05958">
    <property type="entry name" value="tRNA_U5-meth_tr"/>
    <property type="match status" value="1"/>
</dbReference>
<dbReference type="GO" id="GO:0070041">
    <property type="term" value="F:rRNA (uridine-C5-)-methyltransferase activity"/>
    <property type="evidence" value="ECO:0007669"/>
    <property type="project" value="TreeGrafter"/>
</dbReference>
<dbReference type="RefSeq" id="WP_050530879.1">
    <property type="nucleotide sequence ID" value="NZ_AQQZ01000004.1"/>
</dbReference>
<feature type="binding site" evidence="6">
    <location>
        <position position="269"/>
    </location>
    <ligand>
        <name>S-adenosyl-L-methionine</name>
        <dbReference type="ChEBI" id="CHEBI:59789"/>
    </ligand>
</feature>
<dbReference type="PANTHER" id="PTHR11061:SF49">
    <property type="entry name" value="23S RRNA (URACIL(1939)-C(5))-METHYLTRANSFERASE RLMD"/>
    <property type="match status" value="1"/>
</dbReference>
<feature type="active site" description="Nucleophile" evidence="6">
    <location>
        <position position="363"/>
    </location>
</feature>
<dbReference type="Gene3D" id="2.40.50.140">
    <property type="entry name" value="Nucleic acid-binding proteins"/>
    <property type="match status" value="1"/>
</dbReference>
<dbReference type="STRING" id="1317121.ATO11_10825"/>
<name>A0A0L1JPI8_9RHOB</name>
<dbReference type="GO" id="GO:0051539">
    <property type="term" value="F:4 iron, 4 sulfur cluster binding"/>
    <property type="evidence" value="ECO:0007669"/>
    <property type="project" value="UniProtKB-KW"/>
</dbReference>
<dbReference type="InterPro" id="IPR012340">
    <property type="entry name" value="NA-bd_OB-fold"/>
</dbReference>
<dbReference type="Proteomes" id="UP000036938">
    <property type="component" value="Unassembled WGS sequence"/>
</dbReference>
<accession>A0A0L1JPI8</accession>
<evidence type="ECO:0000313" key="9">
    <source>
        <dbReference type="Proteomes" id="UP000036938"/>
    </source>
</evidence>
<evidence type="ECO:0000256" key="2">
    <source>
        <dbReference type="ARBA" id="ARBA00022603"/>
    </source>
</evidence>
<protein>
    <submittedName>
        <fullName evidence="8">RNA methyltransferase</fullName>
    </submittedName>
</protein>
<evidence type="ECO:0000256" key="7">
    <source>
        <dbReference type="PROSITE-ProRule" id="PRU10015"/>
    </source>
</evidence>